<comment type="caution">
    <text evidence="1">The sequence shown here is derived from an EMBL/GenBank/DDBJ whole genome shotgun (WGS) entry which is preliminary data.</text>
</comment>
<dbReference type="Gene3D" id="2.150.10.10">
    <property type="entry name" value="Serralysin-like metalloprotease, C-terminal"/>
    <property type="match status" value="1"/>
</dbReference>
<dbReference type="EMBL" id="WOSY01000003">
    <property type="protein sequence ID" value="NHN87900.1"/>
    <property type="molecule type" value="Genomic_DNA"/>
</dbReference>
<evidence type="ECO:0000313" key="1">
    <source>
        <dbReference type="EMBL" id="NHN87900.1"/>
    </source>
</evidence>
<evidence type="ECO:0000313" key="2">
    <source>
        <dbReference type="Proteomes" id="UP000631653"/>
    </source>
</evidence>
<dbReference type="Pfam" id="PF00353">
    <property type="entry name" value="HemolysinCabind"/>
    <property type="match status" value="2"/>
</dbReference>
<dbReference type="InterPro" id="IPR011049">
    <property type="entry name" value="Serralysin-like_metalloprot_C"/>
</dbReference>
<dbReference type="RefSeq" id="WP_173569178.1">
    <property type="nucleotide sequence ID" value="NZ_WOSY01000003.1"/>
</dbReference>
<dbReference type="InterPro" id="IPR001343">
    <property type="entry name" value="Hemolysn_Ca-bd"/>
</dbReference>
<organism evidence="1 2">
    <name type="scientific">Acetobacter conturbans</name>
    <dbReference type="NCBI Taxonomy" id="1737472"/>
    <lineage>
        <taxon>Bacteria</taxon>
        <taxon>Pseudomonadati</taxon>
        <taxon>Pseudomonadota</taxon>
        <taxon>Alphaproteobacteria</taxon>
        <taxon>Acetobacterales</taxon>
        <taxon>Acetobacteraceae</taxon>
        <taxon>Acetobacter</taxon>
    </lineage>
</organism>
<dbReference type="SUPFAM" id="SSF51120">
    <property type="entry name" value="beta-Roll"/>
    <property type="match status" value="1"/>
</dbReference>
<name>A0ABX0JY28_9PROT</name>
<gene>
    <name evidence="1" type="ORF">GOB81_04545</name>
</gene>
<dbReference type="Proteomes" id="UP000631653">
    <property type="component" value="Unassembled WGS sequence"/>
</dbReference>
<protein>
    <submittedName>
        <fullName evidence="1">Calcium-binding protein</fullName>
    </submittedName>
</protein>
<reference evidence="1 2" key="1">
    <citation type="journal article" date="2020" name="Int. J. Syst. Evol. Microbiol.">
        <title>Novel acetic acid bacteria from cider fermentations: Acetobacter conturbans sp. nov. and Acetobacter fallax sp. nov.</title>
        <authorList>
            <person name="Sombolestani A.S."/>
            <person name="Cleenwerck I."/>
            <person name="Cnockaert M."/>
            <person name="Borremans W."/>
            <person name="Wieme A.D."/>
            <person name="De Vuyst L."/>
            <person name="Vandamme P."/>
        </authorList>
    </citation>
    <scope>NUCLEOTIDE SEQUENCE [LARGE SCALE GENOMIC DNA]</scope>
    <source>
        <strain evidence="1 2">LMG 1627</strain>
    </source>
</reference>
<sequence>MVLVTVQGASSGAQVVVTVDGALSDQLGQLVTTFSNTLQGEIGGVNGINLVPGSTAFSGNSIGYGVATVAGSYSVTGGVDAVVFGGATDAKAVPSVHTQIDLTGVTSSYVSVEGGTTQGVQLQVGSASGTFVAGTGNNAFTGDQMSNASDWYVFTGAGNDTVIAGAGQNTINAGTGDNFINVSNGTNTIYSYGNDTIYGTSCSADQTVSLYGGSSFVTVGQESYIDDLSGGNNAVTVGSGSTVMGGAADKISLNGGTSTVLGGSSDTISASENALVARSDNADVSVSGSLTFIGGTGTSTITAAQSTIYGASGLDAVVNGTGTGETLFVATTGNETLDASGSVMGVHVFGNNVGVSGSQVFIGGTGADTLVAGVGDATMTGGSGAANTFAFRDGLAGGNYVITDFSSSVGNTVGLLNYSSSSLQASLTSQTTANGNTTITLDDKTTITFDNVSSLNSGDFQIW</sequence>
<keyword evidence="2" id="KW-1185">Reference proteome</keyword>
<proteinExistence type="predicted"/>
<accession>A0ABX0JY28</accession>